<evidence type="ECO:0000313" key="1">
    <source>
        <dbReference type="EMBL" id="CAF1556181.1"/>
    </source>
</evidence>
<dbReference type="SUPFAM" id="SSF54001">
    <property type="entry name" value="Cysteine proteinases"/>
    <property type="match status" value="1"/>
</dbReference>
<dbReference type="Gene3D" id="3.90.70.80">
    <property type="match status" value="1"/>
</dbReference>
<protein>
    <submittedName>
        <fullName evidence="1">Uncharacterized protein</fullName>
    </submittedName>
</protein>
<organism evidence="1 3">
    <name type="scientific">Didymodactylos carnosus</name>
    <dbReference type="NCBI Taxonomy" id="1234261"/>
    <lineage>
        <taxon>Eukaryota</taxon>
        <taxon>Metazoa</taxon>
        <taxon>Spiralia</taxon>
        <taxon>Gnathifera</taxon>
        <taxon>Rotifera</taxon>
        <taxon>Eurotatoria</taxon>
        <taxon>Bdelloidea</taxon>
        <taxon>Philodinida</taxon>
        <taxon>Philodinidae</taxon>
        <taxon>Didymodactylos</taxon>
    </lineage>
</organism>
<feature type="non-terminal residue" evidence="1">
    <location>
        <position position="1"/>
    </location>
</feature>
<dbReference type="Proteomes" id="UP000682733">
    <property type="component" value="Unassembled WGS sequence"/>
</dbReference>
<accession>A0A8S2FTB3</accession>
<dbReference type="CDD" id="cd22744">
    <property type="entry name" value="OTU"/>
    <property type="match status" value="1"/>
</dbReference>
<feature type="non-terminal residue" evidence="1">
    <location>
        <position position="232"/>
    </location>
</feature>
<name>A0A8S2FTB3_9BILA</name>
<comment type="caution">
    <text evidence="1">The sequence shown here is derived from an EMBL/GenBank/DDBJ whole genome shotgun (WGS) entry which is preliminary data.</text>
</comment>
<dbReference type="Proteomes" id="UP000677228">
    <property type="component" value="Unassembled WGS sequence"/>
</dbReference>
<evidence type="ECO:0000313" key="3">
    <source>
        <dbReference type="Proteomes" id="UP000677228"/>
    </source>
</evidence>
<gene>
    <name evidence="1" type="ORF">OVA965_LOCUS39562</name>
    <name evidence="2" type="ORF">TMI583_LOCUS40882</name>
</gene>
<dbReference type="AlphaFoldDB" id="A0A8S2FTB3"/>
<dbReference type="InterPro" id="IPR038765">
    <property type="entry name" value="Papain-like_cys_pep_sf"/>
</dbReference>
<dbReference type="EMBL" id="CAJNOK010041171">
    <property type="protein sequence ID" value="CAF1556181.1"/>
    <property type="molecule type" value="Genomic_DNA"/>
</dbReference>
<reference evidence="1" key="1">
    <citation type="submission" date="2021-02" db="EMBL/GenBank/DDBJ databases">
        <authorList>
            <person name="Nowell W R."/>
        </authorList>
    </citation>
    <scope>NUCLEOTIDE SEQUENCE</scope>
</reference>
<evidence type="ECO:0000313" key="2">
    <source>
        <dbReference type="EMBL" id="CAF4347103.1"/>
    </source>
</evidence>
<dbReference type="EMBL" id="CAJOBA010063712">
    <property type="protein sequence ID" value="CAF4347103.1"/>
    <property type="molecule type" value="Genomic_DNA"/>
</dbReference>
<sequence>FEDEDFNDIISNTIDDTQYYRQVEHNLNKNSIQQFVQQEIIYESRKVYRYKCSDNDSSLFAAIKFIEQKGALNLTPLLEYRKRAARTIENNAQYRNSCKNPMQYIIDLQQEGTYGSGIELHAFADLYQIQYYVLCLNDNNKILRTCVCGNDVQCAYLLFDEKRNHYDPLFFGKLDGTIDTIVQRDDKHINNIIQMYIQETNDYTESVQTSEPLNRWDDQYSRILDYEQNNVN</sequence>
<proteinExistence type="predicted"/>